<feature type="compositionally biased region" description="Acidic residues" evidence="1">
    <location>
        <begin position="962"/>
        <end position="975"/>
    </location>
</feature>
<evidence type="ECO:0000313" key="3">
    <source>
        <dbReference type="Proteomes" id="UP001629113"/>
    </source>
</evidence>
<name>A0ABR4PL90_9HELO</name>
<feature type="compositionally biased region" description="Polar residues" evidence="1">
    <location>
        <begin position="731"/>
        <end position="741"/>
    </location>
</feature>
<feature type="compositionally biased region" description="Basic and acidic residues" evidence="1">
    <location>
        <begin position="126"/>
        <end position="138"/>
    </location>
</feature>
<sequence>MAAPLVPTVPNTPLLPTYNHDDDKGRPQLPNGPCNFTNLSVGGNAPRCGCRRFWEQSASSSMAAEVGGSGPRAGWCMCEHHACFHDHDPMAASRLPSAAESVGRVSLSLQRSILSSQEPPGLERFQAGHREGDRRTGDEALPDTLQWNQYVHSGSHAAHLPPIPSQCLMPSRSSSVTASIQARYARPFGGLGLQTLSHIPTPSNQGPGLVSVDKGPQLEEKSRIMRQYEDSAGHVYMQSLTEEATPRSRCSPEYDEAAVFDSNVRGIKASLDKLADERAIKADEYSVAFRSNQDEKTFFKKSQDTQAAPVGSYPDSEDEENHRLLPKIRSIVQHVSDYPITMKNHESRLDLLENASFCNPGLEDLQERHENLDTRVGELETRVNDIERSQNDASSIGSRHNLEESMESRASHTSSGPDRAELNSTIELLKAQIAELQSSALPSYRHPWEVEVVFLPYGAQLKGIWATQQVMTQRSRTNSLRAEDWTQTQQNSMASAQALLAAQDHLGTWENVAMGGDDQQEWLMAKACGLHSIVDERLRSRGLVKSIQIKGPDARDFQAAMMGAFGDLPAWLAGISPDGKLPPIHAAFDKYLGLQASWIPLRKIHKDSCLKFLSPSEMITPSLWTVTWLQSSVAMRAANKTRRLYVTQRDSYIQHQGDGIVDWTWQMLRELPRVYPNTQSSMEVPEADADEICWEFDERLDAAPDLQSSFLSQHSSLSIRSVRQDEEEEFNSPSDHFSSAAVSEAPSPILNAIAVMRPISPLKERHPFRPVHGRTTSMPLLAPVESTPPPPQGQGLSKRRIASFEHETQSSPIKKTYGSHLKRRRISRSPSRPCDTPRWSVGPPSPYAFDPMERKRGTTPFAYATPHSNAPYMEPSSRAGKRYDNDDQGSTTDEAYQNGDYHASMYDSDSESGAGDDQPPDEEWEGVQDETTDYESRQGSQGRSLPHHLYHGHYAMERHDEDAGEGEGEENDEVSDISSQPSEYPSTQPPPPNIFVTSKGSTFQIHVDEEMFDHGD</sequence>
<dbReference type="Proteomes" id="UP001629113">
    <property type="component" value="Unassembled WGS sequence"/>
</dbReference>
<feature type="region of interest" description="Disordered" evidence="1">
    <location>
        <begin position="299"/>
        <end position="320"/>
    </location>
</feature>
<evidence type="ECO:0000256" key="1">
    <source>
        <dbReference type="SAM" id="MobiDB-lite"/>
    </source>
</evidence>
<feature type="region of interest" description="Disordered" evidence="1">
    <location>
        <begin position="765"/>
        <end position="1000"/>
    </location>
</feature>
<reference evidence="2 3" key="1">
    <citation type="submission" date="2024-06" db="EMBL/GenBank/DDBJ databases">
        <title>Complete genome of Phlyctema vagabunda strain 19-DSS-EL-015.</title>
        <authorList>
            <person name="Fiorenzani C."/>
        </authorList>
    </citation>
    <scope>NUCLEOTIDE SEQUENCE [LARGE SCALE GENOMIC DNA]</scope>
    <source>
        <strain evidence="2 3">19-DSS-EL-015</strain>
    </source>
</reference>
<evidence type="ECO:0000313" key="2">
    <source>
        <dbReference type="EMBL" id="KAL3424079.1"/>
    </source>
</evidence>
<protein>
    <submittedName>
        <fullName evidence="2">Uncharacterized protein</fullName>
    </submittedName>
</protein>
<keyword evidence="3" id="KW-1185">Reference proteome</keyword>
<proteinExistence type="predicted"/>
<feature type="region of interest" description="Disordered" evidence="1">
    <location>
        <begin position="116"/>
        <end position="140"/>
    </location>
</feature>
<comment type="caution">
    <text evidence="2">The sequence shown here is derived from an EMBL/GenBank/DDBJ whole genome shotgun (WGS) entry which is preliminary data.</text>
</comment>
<gene>
    <name evidence="2" type="ORF">PVAG01_03360</name>
</gene>
<feature type="region of interest" description="Disordered" evidence="1">
    <location>
        <begin position="1"/>
        <end position="32"/>
    </location>
</feature>
<feature type="region of interest" description="Disordered" evidence="1">
    <location>
        <begin position="385"/>
        <end position="419"/>
    </location>
</feature>
<feature type="compositionally biased region" description="Basic and acidic residues" evidence="1">
    <location>
        <begin position="400"/>
        <end position="410"/>
    </location>
</feature>
<dbReference type="EMBL" id="JBFCZG010000003">
    <property type="protein sequence ID" value="KAL3424079.1"/>
    <property type="molecule type" value="Genomic_DNA"/>
</dbReference>
<feature type="compositionally biased region" description="Acidic residues" evidence="1">
    <location>
        <begin position="918"/>
        <end position="933"/>
    </location>
</feature>
<feature type="compositionally biased region" description="Low complexity" evidence="1">
    <location>
        <begin position="1"/>
        <end position="17"/>
    </location>
</feature>
<feature type="region of interest" description="Disordered" evidence="1">
    <location>
        <begin position="722"/>
        <end position="743"/>
    </location>
</feature>
<accession>A0ABR4PL90</accession>
<organism evidence="2 3">
    <name type="scientific">Phlyctema vagabunda</name>
    <dbReference type="NCBI Taxonomy" id="108571"/>
    <lineage>
        <taxon>Eukaryota</taxon>
        <taxon>Fungi</taxon>
        <taxon>Dikarya</taxon>
        <taxon>Ascomycota</taxon>
        <taxon>Pezizomycotina</taxon>
        <taxon>Leotiomycetes</taxon>
        <taxon>Helotiales</taxon>
        <taxon>Dermateaceae</taxon>
        <taxon>Phlyctema</taxon>
    </lineage>
</organism>